<organism evidence="1">
    <name type="scientific">marine sediment metagenome</name>
    <dbReference type="NCBI Taxonomy" id="412755"/>
    <lineage>
        <taxon>unclassified sequences</taxon>
        <taxon>metagenomes</taxon>
        <taxon>ecological metagenomes</taxon>
    </lineage>
</organism>
<reference evidence="1" key="1">
    <citation type="journal article" date="2015" name="Nature">
        <title>Complex archaea that bridge the gap between prokaryotes and eukaryotes.</title>
        <authorList>
            <person name="Spang A."/>
            <person name="Saw J.H."/>
            <person name="Jorgensen S.L."/>
            <person name="Zaremba-Niedzwiedzka K."/>
            <person name="Martijn J."/>
            <person name="Lind A.E."/>
            <person name="van Eijk R."/>
            <person name="Schleper C."/>
            <person name="Guy L."/>
            <person name="Ettema T.J."/>
        </authorList>
    </citation>
    <scope>NUCLEOTIDE SEQUENCE</scope>
</reference>
<evidence type="ECO:0000313" key="1">
    <source>
        <dbReference type="EMBL" id="KKL10261.1"/>
    </source>
</evidence>
<sequence>MKLTITIDDDKAAVAAKMTDDLAADLKGQVQARLDLLVQKAREQYIRDEDPTPLATIAAGLPERQPKEAV</sequence>
<name>A0A0F9CXB8_9ZZZZ</name>
<dbReference type="AlphaFoldDB" id="A0A0F9CXB8"/>
<dbReference type="EMBL" id="LAZR01042133">
    <property type="protein sequence ID" value="KKL10261.1"/>
    <property type="molecule type" value="Genomic_DNA"/>
</dbReference>
<gene>
    <name evidence="1" type="ORF">LCGC14_2557600</name>
</gene>
<accession>A0A0F9CXB8</accession>
<comment type="caution">
    <text evidence="1">The sequence shown here is derived from an EMBL/GenBank/DDBJ whole genome shotgun (WGS) entry which is preliminary data.</text>
</comment>
<proteinExistence type="predicted"/>
<protein>
    <submittedName>
        <fullName evidence="1">Uncharacterized protein</fullName>
    </submittedName>
</protein>